<organism evidence="1">
    <name type="scientific">Aegilops tauschii</name>
    <name type="common">Tausch's goatgrass</name>
    <name type="synonym">Aegilops squarrosa</name>
    <dbReference type="NCBI Taxonomy" id="37682"/>
    <lineage>
        <taxon>Eukaryota</taxon>
        <taxon>Viridiplantae</taxon>
        <taxon>Streptophyta</taxon>
        <taxon>Embryophyta</taxon>
        <taxon>Tracheophyta</taxon>
        <taxon>Spermatophyta</taxon>
        <taxon>Magnoliopsida</taxon>
        <taxon>Liliopsida</taxon>
        <taxon>Poales</taxon>
        <taxon>Poaceae</taxon>
        <taxon>BOP clade</taxon>
        <taxon>Pooideae</taxon>
        <taxon>Triticodae</taxon>
        <taxon>Triticeae</taxon>
        <taxon>Triticinae</taxon>
        <taxon>Aegilops</taxon>
    </lineage>
</organism>
<proteinExistence type="predicted"/>
<name>M8CB03_AEGTA</name>
<sequence length="103" mass="10792">MPTTISICPGGYAAGLIRRVAGKRSGVDNGVLAESDVGGRERDPSGYDTGAMAEADITRQIGGDNAPWPLAVKLEALCEAINNEIIFRTKQCEALPSLPAGFM</sequence>
<dbReference type="AlphaFoldDB" id="M8CB03"/>
<accession>M8CB03</accession>
<protein>
    <submittedName>
        <fullName evidence="1">Uncharacterized protein</fullName>
    </submittedName>
</protein>
<evidence type="ECO:0000313" key="1">
    <source>
        <dbReference type="EnsemblPlants" id="EMT31328"/>
    </source>
</evidence>
<dbReference type="EnsemblPlants" id="EMT31328">
    <property type="protein sequence ID" value="EMT31328"/>
    <property type="gene ID" value="F775_43444"/>
</dbReference>
<reference evidence="1" key="1">
    <citation type="submission" date="2015-06" db="UniProtKB">
        <authorList>
            <consortium name="EnsemblPlants"/>
        </authorList>
    </citation>
    <scope>IDENTIFICATION</scope>
</reference>